<feature type="domain" description="Helicase C-terminal" evidence="5">
    <location>
        <begin position="483"/>
        <end position="680"/>
    </location>
</feature>
<dbReference type="SMART" id="SM00490">
    <property type="entry name" value="HELICc"/>
    <property type="match status" value="2"/>
</dbReference>
<dbReference type="SUPFAM" id="SSF52540">
    <property type="entry name" value="P-loop containing nucleoside triphosphate hydrolases"/>
    <property type="match status" value="2"/>
</dbReference>
<dbReference type="Gene3D" id="1.20.1060.10">
    <property type="entry name" value="Taq DNA Polymerase, Chain T, domain 4"/>
    <property type="match status" value="1"/>
</dbReference>
<organism evidence="6 7">
    <name type="scientific">Lactuca saligna</name>
    <name type="common">Willowleaf lettuce</name>
    <dbReference type="NCBI Taxonomy" id="75948"/>
    <lineage>
        <taxon>Eukaryota</taxon>
        <taxon>Viridiplantae</taxon>
        <taxon>Streptophyta</taxon>
        <taxon>Embryophyta</taxon>
        <taxon>Tracheophyta</taxon>
        <taxon>Spermatophyta</taxon>
        <taxon>Magnoliopsida</taxon>
        <taxon>eudicotyledons</taxon>
        <taxon>Gunneridae</taxon>
        <taxon>Pentapetalae</taxon>
        <taxon>asterids</taxon>
        <taxon>campanulids</taxon>
        <taxon>Asterales</taxon>
        <taxon>Asteraceae</taxon>
        <taxon>Cichorioideae</taxon>
        <taxon>Cichorieae</taxon>
        <taxon>Lactucinae</taxon>
        <taxon>Lactuca</taxon>
    </lineage>
</organism>
<evidence type="ECO:0000313" key="6">
    <source>
        <dbReference type="EMBL" id="CAI9289067.1"/>
    </source>
</evidence>
<dbReference type="Pfam" id="PF00271">
    <property type="entry name" value="Helicase_C"/>
    <property type="match status" value="2"/>
</dbReference>
<dbReference type="CDD" id="cd18795">
    <property type="entry name" value="SF2_C_Ski2"/>
    <property type="match status" value="2"/>
</dbReference>
<feature type="compositionally biased region" description="Polar residues" evidence="3">
    <location>
        <begin position="55"/>
        <end position="66"/>
    </location>
</feature>
<reference evidence="6" key="1">
    <citation type="submission" date="2023-04" db="EMBL/GenBank/DDBJ databases">
        <authorList>
            <person name="Vijverberg K."/>
            <person name="Xiong W."/>
            <person name="Schranz E."/>
        </authorList>
    </citation>
    <scope>NUCLEOTIDE SEQUENCE</scope>
</reference>
<dbReference type="FunFam" id="1.20.1060.10:FF:000003">
    <property type="entry name" value="Helicase and polymerase-containing protein TEBICHI"/>
    <property type="match status" value="1"/>
</dbReference>
<feature type="domain" description="Helicase ATP-binding" evidence="4">
    <location>
        <begin position="1547"/>
        <end position="1739"/>
    </location>
</feature>
<evidence type="ECO:0000256" key="2">
    <source>
        <dbReference type="ARBA" id="ARBA00022840"/>
    </source>
</evidence>
<dbReference type="InterPro" id="IPR011545">
    <property type="entry name" value="DEAD/DEAH_box_helicase_dom"/>
</dbReference>
<dbReference type="Pfam" id="PF20470">
    <property type="entry name" value="HTH_61"/>
    <property type="match status" value="2"/>
</dbReference>
<dbReference type="SUPFAM" id="SSF56672">
    <property type="entry name" value="DNA/RNA polymerases"/>
    <property type="match status" value="1"/>
</dbReference>
<dbReference type="GO" id="GO:0006261">
    <property type="term" value="P:DNA-templated DNA replication"/>
    <property type="evidence" value="ECO:0007669"/>
    <property type="project" value="InterPro"/>
</dbReference>
<feature type="compositionally biased region" description="Polar residues" evidence="3">
    <location>
        <begin position="2361"/>
        <end position="2375"/>
    </location>
</feature>
<dbReference type="InterPro" id="IPR048960">
    <property type="entry name" value="POLQ-like_helical"/>
</dbReference>
<protein>
    <recommendedName>
        <fullName evidence="8">DNA-directed DNA polymerase</fullName>
    </recommendedName>
</protein>
<dbReference type="Pfam" id="PF21099">
    <property type="entry name" value="POLQ_helical"/>
    <property type="match status" value="2"/>
</dbReference>
<name>A0AA35ZBS0_LACSI</name>
<dbReference type="Pfam" id="PF00270">
    <property type="entry name" value="DEAD"/>
    <property type="match status" value="2"/>
</dbReference>
<keyword evidence="7" id="KW-1185">Reference proteome</keyword>
<feature type="compositionally biased region" description="Polar residues" evidence="3">
    <location>
        <begin position="1163"/>
        <end position="1176"/>
    </location>
</feature>
<dbReference type="CDD" id="cd08638">
    <property type="entry name" value="DNA_pol_A_theta"/>
    <property type="match status" value="1"/>
</dbReference>
<feature type="compositionally biased region" description="Low complexity" evidence="3">
    <location>
        <begin position="1219"/>
        <end position="1229"/>
    </location>
</feature>
<dbReference type="EMBL" id="OX465082">
    <property type="protein sequence ID" value="CAI9289067.1"/>
    <property type="molecule type" value="Genomic_DNA"/>
</dbReference>
<evidence type="ECO:0000313" key="7">
    <source>
        <dbReference type="Proteomes" id="UP001177003"/>
    </source>
</evidence>
<dbReference type="Gene3D" id="3.30.420.10">
    <property type="entry name" value="Ribonuclease H-like superfamily/Ribonuclease H"/>
    <property type="match status" value="1"/>
</dbReference>
<evidence type="ECO:0000259" key="5">
    <source>
        <dbReference type="PROSITE" id="PS51194"/>
    </source>
</evidence>
<dbReference type="Gene3D" id="1.10.3380.20">
    <property type="match status" value="2"/>
</dbReference>
<dbReference type="Gene3D" id="3.30.70.370">
    <property type="match status" value="1"/>
</dbReference>
<dbReference type="PRINTS" id="PR00868">
    <property type="entry name" value="DNAPOLI"/>
</dbReference>
<evidence type="ECO:0000256" key="3">
    <source>
        <dbReference type="SAM" id="MobiDB-lite"/>
    </source>
</evidence>
<dbReference type="FunFam" id="3.40.50.300:FF:001000">
    <property type="entry name" value="Helicase and polymerase-containing protein TEBICHI"/>
    <property type="match status" value="2"/>
</dbReference>
<dbReference type="Pfam" id="PF25453">
    <property type="entry name" value="DUF7898"/>
    <property type="match status" value="1"/>
</dbReference>
<feature type="region of interest" description="Disordered" evidence="3">
    <location>
        <begin position="50"/>
        <end position="72"/>
    </location>
</feature>
<dbReference type="FunFam" id="1.10.150.20:FF:000002">
    <property type="entry name" value="DNA polymerase I"/>
    <property type="match status" value="1"/>
</dbReference>
<dbReference type="SMART" id="SM00482">
    <property type="entry name" value="POLAc"/>
    <property type="match status" value="1"/>
</dbReference>
<feature type="domain" description="Helicase C-terminal" evidence="5">
    <location>
        <begin position="1779"/>
        <end position="1979"/>
    </location>
</feature>
<dbReference type="Pfam" id="PF00476">
    <property type="entry name" value="DNA_pol_A"/>
    <property type="match status" value="1"/>
</dbReference>
<dbReference type="Gene3D" id="3.40.50.300">
    <property type="entry name" value="P-loop containing nucleotide triphosphate hydrolases"/>
    <property type="match status" value="4"/>
</dbReference>
<dbReference type="SUPFAM" id="SSF158702">
    <property type="entry name" value="Sec63 N-terminal domain-like"/>
    <property type="match status" value="2"/>
</dbReference>
<evidence type="ECO:0000259" key="4">
    <source>
        <dbReference type="PROSITE" id="PS51192"/>
    </source>
</evidence>
<feature type="region of interest" description="Disordered" evidence="3">
    <location>
        <begin position="1156"/>
        <end position="1235"/>
    </location>
</feature>
<dbReference type="FunFam" id="3.40.50.300:FF:000968">
    <property type="entry name" value="Helicase and polymerase-containing protein TEBICHI"/>
    <property type="match status" value="2"/>
</dbReference>
<dbReference type="InterPro" id="IPR036397">
    <property type="entry name" value="RNaseH_sf"/>
</dbReference>
<dbReference type="GO" id="GO:0003887">
    <property type="term" value="F:DNA-directed DNA polymerase activity"/>
    <property type="evidence" value="ECO:0007669"/>
    <property type="project" value="InterPro"/>
</dbReference>
<dbReference type="GO" id="GO:0006302">
    <property type="term" value="P:double-strand break repair"/>
    <property type="evidence" value="ECO:0007669"/>
    <property type="project" value="TreeGrafter"/>
</dbReference>
<evidence type="ECO:0000256" key="1">
    <source>
        <dbReference type="ARBA" id="ARBA00022741"/>
    </source>
</evidence>
<dbReference type="InterPro" id="IPR057220">
    <property type="entry name" value="DUF7898"/>
</dbReference>
<keyword evidence="2" id="KW-0067">ATP-binding</keyword>
<feature type="region of interest" description="Disordered" evidence="3">
    <location>
        <begin position="186"/>
        <end position="210"/>
    </location>
</feature>
<dbReference type="CDD" id="cd18026">
    <property type="entry name" value="DEXHc_POLQ-like"/>
    <property type="match status" value="2"/>
</dbReference>
<sequence length="3084" mass="342346">MASGASCSRVDQFYCSKKKHKFVSPLLKPGQDQVRRNLISEIESSLRNEHVGGLQCNSSNNRQGSPSVLDLEDKSIKKRPLSSFRSSDHISKYGELSHNSKETNVGGNNSVHELSLRKCIRTSMEAVDVTSCNTPNLSEVKVGAEKTPQSMHGSSIFSPGDAFWKEAIQVVDDMSYHNEDLPEKVVEESKGSENDVLNQPNHNRTSNTPSTDIRTCNVNILKSVESTSSSCVTSNDCLDIGNWLPSELCNTYKRKGISKLYPWQVDCLQVDGVLQKRNLVYCASTSAGKSFVAEILMLRRVLSTRKVAILVLPYVSICTEKTAHLEALLEPIGARVCSYYGSQSGGTLPKDTSVAVCTIEKANSLLNRLLEERRLSEVGIIVIDELHMVGDQHRGYLLELMLTKLRYGAGDPTHDLQIIGMSATLPNVSAVADWLQAALYQTDFRPVPLEEYIKVGNSIYNKKMDLVKTISKRSDLGGKDPDHIIELCNEVVQEGHSVLIFCSSRKGCESTARHVAKYLKQFPFNTFNGESEYPDIASAIDALKKSPAGLDPVLSETLSSGVAYHHAGLTIEEREIVENCYRKGLVRVLTATSTLAAGVNLPARRVIFRQPRIGRDFLDGTRYRQMSGRAGRTGIDTKGESVLICKPEEVKKIMEVIHESCPPLRSCLSEDKNGMTHAILEGVAGGIVQTANDIHRYVKCTLLNSTQPFEDVVKSAKDSLKWLCHRKFLEWSEDTKLYSSTPLGFASFGSSLCPEESLIVLDDLSRARAGFVLSSDLHLLYLVTPTNVDVEPDWELYYERFMQLPVLDQCVGNRVGVQEAFLRRMAHGATIRTSERSRHDLKGLGVSVSTNNILTDDQMLRVCKRFYVALILSRLIQEAPVMEVCEGFKVARGMVQSLQENAGRFASMVSVFCERLGWHDLENLISKFQNRVSFGVKAEIAELTTIPFVKGFRARALYKAGLRTPQAIAEASIPEVVKAIFEPSDKLAQRLIQLGVAKKIMNGARKIVLEKADEARAAAFSAYKALGVDVPHFSVEGGDIYSRSEVMKGEKSSNDNDMALSKSCGDNSVSCIIDCEDKSSYDHINHASSFQLGKVGRPINELGFNRIKFSEKSCKMASGGSSRSRVDQFFSSKKKNNKLVSPALKSGIVEQNAKLSLEGSPSGKGSLSSYLVSSPKNEIRPHRTLPTACGSSDRQDQVKRNLTSEIDSSLRNEDVETISSSKGHNSKSSESMHEVENPELQQFAANFLSFYCSELPTTKVNTNKRQGNPCMLDLEDKSIKKRHLSHEEGETLGYNENQPNPVHQFSLRKCNKTSIESVDVKSCNTPNLAEVKVGAEKTPQSMRGSSIFSPGDTFWREAIQVADDMSYHNKKGLPEQAVEESKGQNGNSMDKEVSPLPVKHFDFSSEDKNMAVDTSSHGIVKNMDRLVECCIADKNLITTMDMSTTSCNQIQSLSKLQETTTSSCVITKRRAEVLNQPNDDKTSDTPSTDIKTCNLNFLNSVESTPSSSMPPNDRLDISNWLPSELCITYKKRGISKLYPWQVDCLQVDGVLQKRNLVYCASTSAGKSFVAEILMLRRVLSTRKVAILVLPYVSICTEKAEHLEALLEPLGKHVRSYYGSQGGGTLPKDTSVAVCTIEKANSLLNRLLEEGRLSEVGIIVIDELHMVGDQHRGYLLELMLTKLRYGAGEGRVEFSSGESSGSSSGKSDPTHGLQIVGMSATLPNVNAVADWLQAALYQTDFRPVPLEEYIKVGNSIYNKKMDLVKTISKRSDLGGKDPDHIIELCNEVVQEGHSVLIFCSSRKGCESTARHVAKYLKQFPFNTFNGESEYPDIASAIDALKKSPAGLDPVLSETLSSGVAYHHAGLTIEEREIVENCYRKGLVRVLTATSTLAAGVNLPARRVIFRQPRIGRDFLDGTRYRQMSGRAGRTGIDTKGESVLICKPEEVKRIVALIGDSCPPLHSCLSEDKNGMTHAILEVVAGGIVQTANDIHRYVRCTLLNSTQPFEDVVKSAKDSLMWLCHRKFLEWSEDTKLYSTTPLGHACFGSSLCPEESLIVLDDLSRAREGFVLASDLHLVYLVTPTNVDVEPDWELYYERFMQLPALDQSVGNRVGVKEPFLMRMAHGAPTRTSDRSRRDIKGLGVSTNNTLTDDQMLRVSKRFYVALILSRLVQEAPVTEVCEAFKVARGMVQSLQENAGRFASMVSVFCERLGWHDLESLVSKFQNRVSFGVRAEIAELTTIPFVKGCRARALYKSGLRTTQAIAEASIPEIAKAVFESSSWDAQDNSLQRRIQLGVAKKIKNGARKIILEKAEEARDAAFSAFKALGVDVPHFSLPKSTTPSVKESDSQHNTKLKTEENSDDTTLSKSSANEVISTQKEHERADVGVGNTEKGPMSAVNIHGGFDSFLDMWDSTNEFFFDIHFTKRSEFHSIAPFELLGFAICWEDSPVYYINVPKDLFSSNTKRNKNPNNISSPEGELEMAKQRWSRVGMIMGKTQVRKITWNLKIQNQVLKLPAVSIQKFGSMIQSKKTLELVNGSHYMFSPVHVKDAIDLCVVVWILWPDEERSSNPNLEKEVKKRLSSEVAASANQNGRWKNQMRRAAHNGCCKRAAQTRALSSVLLKLLTSEKLLEPLVTIEMPLVNVLSDMEVSGIGVDMEGCIQSRLVIGKKLRSLENEAYKLAGTRFSLYTSADIADVLYNRLKLPVREGYKGKQHPSTDKHCLELLRFEHPIVPVIKEHRTLAKLLNCTLGSICSLSKLSMKTQRYTLHGHWLQTSTATGRLSMEDPNLQCVEHMVEFKIDSNEKEGDDSDMELYKVNPRDFFIPTQENWLLVTADYSQIELRLMAHFSKDQSLIDLLTKPLGDVFNIITAKWSGKEESLVGPKERDQTKRLIYGILYGMGANSLAEQLECSPDDARDKIQSFKRSFPGVASWLKEAVAICHKKGYVETLMGRKRFLAKIKFGNSEEKSKAQRQAVNSICQGSAADIIKVAMITIHAVIGEGEGVDKSTPSNSIQFAERFHMLKGRCRILLQVHDELIMEADPSVVNEAGLLLKLSMENAASLLVPLMVKLKCGRTWGSLEPLMVC</sequence>
<gene>
    <name evidence="6" type="ORF">LSALG_LOCUS28326</name>
</gene>
<feature type="region of interest" description="Disordered" evidence="3">
    <location>
        <begin position="2336"/>
        <end position="2389"/>
    </location>
</feature>
<feature type="region of interest" description="Disordered" evidence="3">
    <location>
        <begin position="1375"/>
        <end position="1395"/>
    </location>
</feature>
<evidence type="ECO:0008006" key="8">
    <source>
        <dbReference type="Google" id="ProtNLM"/>
    </source>
</evidence>
<feature type="domain" description="Helicase ATP-binding" evidence="4">
    <location>
        <begin position="270"/>
        <end position="443"/>
    </location>
</feature>
<dbReference type="PANTHER" id="PTHR10133">
    <property type="entry name" value="DNA POLYMERASE I"/>
    <property type="match status" value="1"/>
</dbReference>
<dbReference type="PROSITE" id="PS51194">
    <property type="entry name" value="HELICASE_CTER"/>
    <property type="match status" value="2"/>
</dbReference>
<dbReference type="InterPro" id="IPR046931">
    <property type="entry name" value="HTH_61"/>
</dbReference>
<proteinExistence type="predicted"/>
<dbReference type="Pfam" id="PF14520">
    <property type="entry name" value="HHH_5"/>
    <property type="match status" value="1"/>
</dbReference>
<dbReference type="FunFam" id="1.10.3380.20:FF:000003">
    <property type="entry name" value="Helicase and polymerase-containing protein TEBICHI"/>
    <property type="match status" value="2"/>
</dbReference>
<dbReference type="PROSITE" id="PS51192">
    <property type="entry name" value="HELICASE_ATP_BIND_1"/>
    <property type="match status" value="2"/>
</dbReference>
<dbReference type="Gene3D" id="1.10.150.20">
    <property type="entry name" value="5' to 3' exonuclease, C-terminal subdomain"/>
    <property type="match status" value="1"/>
</dbReference>
<feature type="compositionally biased region" description="Polar residues" evidence="3">
    <location>
        <begin position="195"/>
        <end position="210"/>
    </location>
</feature>
<dbReference type="InterPro" id="IPR027417">
    <property type="entry name" value="P-loop_NTPase"/>
</dbReference>
<dbReference type="InterPro" id="IPR002298">
    <property type="entry name" value="DNA_polymerase_A"/>
</dbReference>
<dbReference type="GO" id="GO:0003677">
    <property type="term" value="F:DNA binding"/>
    <property type="evidence" value="ECO:0007669"/>
    <property type="project" value="InterPro"/>
</dbReference>
<feature type="compositionally biased region" description="Basic and acidic residues" evidence="3">
    <location>
        <begin position="2343"/>
        <end position="2357"/>
    </location>
</feature>
<dbReference type="GO" id="GO:0005524">
    <property type="term" value="F:ATP binding"/>
    <property type="evidence" value="ECO:0007669"/>
    <property type="project" value="UniProtKB-KW"/>
</dbReference>
<keyword evidence="1" id="KW-0547">Nucleotide-binding</keyword>
<dbReference type="InterPro" id="IPR043502">
    <property type="entry name" value="DNA/RNA_pol_sf"/>
</dbReference>
<dbReference type="InterPro" id="IPR001098">
    <property type="entry name" value="DNA-dir_DNA_pol_A_palm_dom"/>
</dbReference>
<dbReference type="InterPro" id="IPR014001">
    <property type="entry name" value="Helicase_ATP-bd"/>
</dbReference>
<accession>A0AA35ZBS0</accession>
<dbReference type="SMART" id="SM00487">
    <property type="entry name" value="DEXDc"/>
    <property type="match status" value="2"/>
</dbReference>
<dbReference type="Proteomes" id="UP001177003">
    <property type="component" value="Chromosome 6"/>
</dbReference>
<dbReference type="InterPro" id="IPR001650">
    <property type="entry name" value="Helicase_C-like"/>
</dbReference>
<dbReference type="PANTHER" id="PTHR10133:SF62">
    <property type="entry name" value="DNA POLYMERASE THETA"/>
    <property type="match status" value="1"/>
</dbReference>